<dbReference type="Proteomes" id="UP000605970">
    <property type="component" value="Unassembled WGS sequence"/>
</dbReference>
<comment type="caution">
    <text evidence="1">Lacks conserved residue(s) required for the propagation of feature annotation.</text>
</comment>
<comment type="caution">
    <text evidence="5">The sequence shown here is derived from an EMBL/GenBank/DDBJ whole genome shotgun (WGS) entry which is preliminary data.</text>
</comment>
<feature type="region of interest" description="Disordered" evidence="3">
    <location>
        <begin position="668"/>
        <end position="712"/>
    </location>
</feature>
<dbReference type="InterPro" id="IPR003582">
    <property type="entry name" value="ShKT_dom"/>
</dbReference>
<feature type="compositionally biased region" description="Gly residues" evidence="3">
    <location>
        <begin position="677"/>
        <end position="708"/>
    </location>
</feature>
<dbReference type="OrthoDB" id="5903660at2759"/>
<keyword evidence="6" id="KW-1185">Reference proteome</keyword>
<evidence type="ECO:0000313" key="5">
    <source>
        <dbReference type="EMBL" id="KAF7634695.1"/>
    </source>
</evidence>
<accession>A0A8S9ZN21</accession>
<proteinExistence type="predicted"/>
<name>A0A8S9ZN21_9BILA</name>
<dbReference type="SMART" id="SM00254">
    <property type="entry name" value="ShKT"/>
    <property type="match status" value="1"/>
</dbReference>
<keyword evidence="2" id="KW-0175">Coiled coil</keyword>
<dbReference type="PROSITE" id="PS51670">
    <property type="entry name" value="SHKT"/>
    <property type="match status" value="1"/>
</dbReference>
<evidence type="ECO:0000256" key="1">
    <source>
        <dbReference type="PROSITE-ProRule" id="PRU01005"/>
    </source>
</evidence>
<dbReference type="EMBL" id="JABEBT010000052">
    <property type="protein sequence ID" value="KAF7634695.1"/>
    <property type="molecule type" value="Genomic_DNA"/>
</dbReference>
<feature type="coiled-coil region" evidence="2">
    <location>
        <begin position="214"/>
        <end position="241"/>
    </location>
</feature>
<dbReference type="AlphaFoldDB" id="A0A8S9ZN21"/>
<gene>
    <name evidence="5" type="ORF">Mgra_00005843</name>
</gene>
<dbReference type="Gene3D" id="1.10.10.1940">
    <property type="match status" value="1"/>
</dbReference>
<feature type="region of interest" description="Disordered" evidence="3">
    <location>
        <begin position="738"/>
        <end position="807"/>
    </location>
</feature>
<evidence type="ECO:0000256" key="2">
    <source>
        <dbReference type="SAM" id="Coils"/>
    </source>
</evidence>
<dbReference type="Pfam" id="PF01549">
    <property type="entry name" value="ShK"/>
    <property type="match status" value="1"/>
</dbReference>
<evidence type="ECO:0000313" key="6">
    <source>
        <dbReference type="Proteomes" id="UP000605970"/>
    </source>
</evidence>
<feature type="domain" description="ShKT" evidence="4">
    <location>
        <begin position="851"/>
        <end position="891"/>
    </location>
</feature>
<evidence type="ECO:0000259" key="4">
    <source>
        <dbReference type="PROSITE" id="PS51670"/>
    </source>
</evidence>
<feature type="compositionally biased region" description="Basic and acidic residues" evidence="3">
    <location>
        <begin position="7"/>
        <end position="24"/>
    </location>
</feature>
<evidence type="ECO:0000256" key="3">
    <source>
        <dbReference type="SAM" id="MobiDB-lite"/>
    </source>
</evidence>
<organism evidence="5 6">
    <name type="scientific">Meloidogyne graminicola</name>
    <dbReference type="NCBI Taxonomy" id="189291"/>
    <lineage>
        <taxon>Eukaryota</taxon>
        <taxon>Metazoa</taxon>
        <taxon>Ecdysozoa</taxon>
        <taxon>Nematoda</taxon>
        <taxon>Chromadorea</taxon>
        <taxon>Rhabditida</taxon>
        <taxon>Tylenchina</taxon>
        <taxon>Tylenchomorpha</taxon>
        <taxon>Tylenchoidea</taxon>
        <taxon>Meloidogynidae</taxon>
        <taxon>Meloidogyninae</taxon>
        <taxon>Meloidogyne</taxon>
    </lineage>
</organism>
<reference evidence="5" key="1">
    <citation type="journal article" date="2020" name="Ecol. Evol.">
        <title>Genome structure and content of the rice root-knot nematode (Meloidogyne graminicola).</title>
        <authorList>
            <person name="Phan N.T."/>
            <person name="Danchin E.G.J."/>
            <person name="Klopp C."/>
            <person name="Perfus-Barbeoch L."/>
            <person name="Kozlowski D.K."/>
            <person name="Koutsovoulos G.D."/>
            <person name="Lopez-Roques C."/>
            <person name="Bouchez O."/>
            <person name="Zahm M."/>
            <person name="Besnard G."/>
            <person name="Bellafiore S."/>
        </authorList>
    </citation>
    <scope>NUCLEOTIDE SEQUENCE</scope>
    <source>
        <strain evidence="5">VN-18</strain>
    </source>
</reference>
<feature type="compositionally biased region" description="Low complexity" evidence="3">
    <location>
        <begin position="738"/>
        <end position="751"/>
    </location>
</feature>
<feature type="region of interest" description="Disordered" evidence="3">
    <location>
        <begin position="1"/>
        <end position="24"/>
    </location>
</feature>
<protein>
    <recommendedName>
        <fullName evidence="4">ShKT domain-containing protein</fullName>
    </recommendedName>
</protein>
<feature type="compositionally biased region" description="Gly residues" evidence="3">
    <location>
        <begin position="766"/>
        <end position="779"/>
    </location>
</feature>
<sequence>MSLTNKSSEKQLEENKVEENKKEEEQKQQLLVLNNLLFSTIAEYTRIRNEHAKMLEQQLCPIRCDIEMRIRSADLDNFDKHKTGTVCSELLTGLLQKGQHLDDLCGAIKMSAENLNQMQLCFSEWKKDSNKGFGKFPKGFGVISSSFDMQKRLEMIEAHYDKSLSNFEQLKTDLDNLDKHLEFEGNLFQSSTISSPPPNDVLTPIEQHQLIRTNDNIAKMCTKLENRIRQIRTQMDLLEDKRLEKESSRGQIAKIPSNSNFKSCDDVASFCVLKLEQLNLFDDNNKIIDEEDKVGSNFPLNFGQKLFNFMENHNQYKIPSELNNIRSIKLIRPTPSSSFKEKLPDKTTDELKNVLLNELKQKPQVVSIGVQSPDFLARTPTQKVKKTPTTSKALFKQFTPETTPKTTFDSSKIIGSVNTLSFGFSTPTKAPEPSPELPQLFSFKPKDSADFEGTKIIEKPTCIVTQFSPSTTTIASTNTPTLLSSTSSKDIIPSNNNFNNNYYSIFYYYSFYYYYYYSFYYYEGMEDELIIVAEGPPPQSTISKEQSISSVNFNFMGGLGTTSTPINANRNPFGSITSKPSNIFGSPLQQQPPSFGNSLFGSSAAVNNAFGSSLTNQSGAFGSFNTVTSTGSSGFGASPFASGTAAQQPAFGAAPSFGKNTSPFASPFGNVANTGGNTTGGSGGGGGGGGSSMFGGGVKSSGGGGGIGSSTTTTGLGTSGGFSAFASKSTAFGQLANQHNEQQQQNTTSSLFGGGGGGSNNPSNISGGGGGTFFRGFGGSPTSSNIGIKPGFGQQKSDENNIGPKIGPIILPKDSIEILPEHGEKKHEIYDNKVTPAPNRARNCQSLAKYCNHRAYRRILQSCLHWENRGFCKHPFYKKMRWKCSRTCGLCRIN</sequence>